<evidence type="ECO:0000259" key="1">
    <source>
        <dbReference type="Pfam" id="PF08348"/>
    </source>
</evidence>
<feature type="domain" description="YheO-like" evidence="1">
    <location>
        <begin position="16"/>
        <end position="134"/>
    </location>
</feature>
<dbReference type="InterPro" id="IPR039445">
    <property type="entry name" value="DauR-like_HTH"/>
</dbReference>
<protein>
    <recommendedName>
        <fullName evidence="5">Transcriptional regulator</fullName>
    </recommendedName>
</protein>
<organism evidence="3 4">
    <name type="scientific">Pseudomonas amygdali pv. tabaci</name>
    <name type="common">Pseudomonas syringae pv. tabaci</name>
    <dbReference type="NCBI Taxonomy" id="322"/>
    <lineage>
        <taxon>Bacteria</taxon>
        <taxon>Pseudomonadati</taxon>
        <taxon>Pseudomonadota</taxon>
        <taxon>Gammaproteobacteria</taxon>
        <taxon>Pseudomonadales</taxon>
        <taxon>Pseudomonadaceae</taxon>
        <taxon>Pseudomonas</taxon>
        <taxon>Pseudomonas amygdali</taxon>
    </lineage>
</organism>
<dbReference type="AlphaFoldDB" id="A0A3M6HS46"/>
<evidence type="ECO:0008006" key="5">
    <source>
        <dbReference type="Google" id="ProtNLM"/>
    </source>
</evidence>
<dbReference type="Pfam" id="PF08348">
    <property type="entry name" value="PAS_6"/>
    <property type="match status" value="1"/>
</dbReference>
<dbReference type="InterPro" id="IPR013559">
    <property type="entry name" value="YheO"/>
</dbReference>
<evidence type="ECO:0000313" key="4">
    <source>
        <dbReference type="Proteomes" id="UP000271531"/>
    </source>
</evidence>
<dbReference type="PANTHER" id="PTHR35568">
    <property type="entry name" value="TRANSCRIPTIONAL REGULATOR DAUR"/>
    <property type="match status" value="1"/>
</dbReference>
<accession>A0A3M6HS46</accession>
<sequence length="229" mass="24341">MSFDTTSEQRLVFTVLKATIGALTSVLARNTEIVLHDLNNPSASVVSIANGHVSGRRVGSPVLGGPEKDQGFAVVMQASADQEGTDPLIISDYPTNVNGRTLRSATVVFRDSAGHPFASLCVNADLSGLSAAQAFLEQLQPMIEAHTEQPAEPADMALLMTQVIQDAVTRIGSGKMNKQAKVEAVRLMQERGLFIVKGGVEKAAAALGVTRFTVYNYLDEIRGNASATR</sequence>
<dbReference type="PANTHER" id="PTHR35568:SF1">
    <property type="entry name" value="TRANSCRIPTIONAL REGULATOR DAUR"/>
    <property type="match status" value="1"/>
</dbReference>
<gene>
    <name evidence="3" type="ORF">ALP03_200049</name>
</gene>
<comment type="caution">
    <text evidence="3">The sequence shown here is derived from an EMBL/GenBank/DDBJ whole genome shotgun (WGS) entry which is preliminary data.</text>
</comment>
<evidence type="ECO:0000313" key="3">
    <source>
        <dbReference type="EMBL" id="RMW07745.1"/>
    </source>
</evidence>
<proteinExistence type="predicted"/>
<name>A0A3M6HS46_PSEAJ</name>
<evidence type="ECO:0000259" key="2">
    <source>
        <dbReference type="Pfam" id="PF13309"/>
    </source>
</evidence>
<reference evidence="3 4" key="1">
    <citation type="submission" date="2018-08" db="EMBL/GenBank/DDBJ databases">
        <title>Recombination of ecologically and evolutionarily significant loci maintains genetic cohesion in the Pseudomonas syringae species complex.</title>
        <authorList>
            <person name="Dillon M."/>
            <person name="Thakur S."/>
            <person name="Almeida R.N.D."/>
            <person name="Weir B.S."/>
            <person name="Guttman D.S."/>
        </authorList>
    </citation>
    <scope>NUCLEOTIDE SEQUENCE [LARGE SCALE GENOMIC DNA]</scope>
    <source>
        <strain evidence="3 4">ICMP 4525</strain>
    </source>
</reference>
<feature type="domain" description="Transcriptional regulator DauR-like HTH" evidence="2">
    <location>
        <begin position="160"/>
        <end position="219"/>
    </location>
</feature>
<dbReference type="Proteomes" id="UP000271531">
    <property type="component" value="Unassembled WGS sequence"/>
</dbReference>
<dbReference type="EMBL" id="RBVA01000214">
    <property type="protein sequence ID" value="RMW07745.1"/>
    <property type="molecule type" value="Genomic_DNA"/>
</dbReference>
<dbReference type="InterPro" id="IPR039446">
    <property type="entry name" value="DauR-like"/>
</dbReference>
<dbReference type="Pfam" id="PF13309">
    <property type="entry name" value="HTH_22"/>
    <property type="match status" value="1"/>
</dbReference>